<dbReference type="Pfam" id="PF01773">
    <property type="entry name" value="Nucleos_tra2_N"/>
    <property type="match status" value="1"/>
</dbReference>
<keyword evidence="4 7" id="KW-0812">Transmembrane</keyword>
<dbReference type="PANTHER" id="PTHR10590">
    <property type="entry name" value="SODIUM/NUCLEOSIDE COTRANSPORTER"/>
    <property type="match status" value="1"/>
</dbReference>
<evidence type="ECO:0000259" key="9">
    <source>
        <dbReference type="Pfam" id="PF07662"/>
    </source>
</evidence>
<evidence type="ECO:0000313" key="11">
    <source>
        <dbReference type="EMBL" id="EDX06285.1"/>
    </source>
</evidence>
<dbReference type="AlphaFoldDB" id="B4QGR0"/>
<name>B4QGR0_DROSI</name>
<proteinExistence type="inferred from homology"/>
<dbReference type="Pfam" id="PF07670">
    <property type="entry name" value="Gate"/>
    <property type="match status" value="1"/>
</dbReference>
<dbReference type="NCBIfam" id="TIGR00804">
    <property type="entry name" value="nupC"/>
    <property type="match status" value="1"/>
</dbReference>
<evidence type="ECO:0000256" key="1">
    <source>
        <dbReference type="ARBA" id="ARBA00004651"/>
    </source>
</evidence>
<evidence type="ECO:0000256" key="4">
    <source>
        <dbReference type="ARBA" id="ARBA00022692"/>
    </source>
</evidence>
<dbReference type="GO" id="GO:0005886">
    <property type="term" value="C:plasma membrane"/>
    <property type="evidence" value="ECO:0007669"/>
    <property type="project" value="UniProtKB-SubCell"/>
</dbReference>
<feature type="transmembrane region" description="Helical" evidence="7">
    <location>
        <begin position="152"/>
        <end position="171"/>
    </location>
</feature>
<evidence type="ECO:0000313" key="12">
    <source>
        <dbReference type="EMBL" id="KMY92416.1"/>
    </source>
</evidence>
<evidence type="ECO:0000256" key="5">
    <source>
        <dbReference type="ARBA" id="ARBA00022989"/>
    </source>
</evidence>
<dbReference type="InterPro" id="IPR018270">
    <property type="entry name" value="C_nuclsd_transpt_met_bac"/>
</dbReference>
<keyword evidence="6 7" id="KW-0472">Membrane</keyword>
<evidence type="ECO:0000259" key="8">
    <source>
        <dbReference type="Pfam" id="PF01773"/>
    </source>
</evidence>
<reference evidence="12" key="4">
    <citation type="submission" date="2014-06" db="EMBL/GenBank/DDBJ databases">
        <authorList>
            <person name="Hu T."/>
            <person name="Eisen M.B."/>
            <person name="Thornton K.R."/>
            <person name="Andolfatto P."/>
        </authorList>
    </citation>
    <scope>NUCLEOTIDE SEQUENCE</scope>
    <source>
        <strain evidence="12">W501</strain>
    </source>
</reference>
<evidence type="ECO:0000256" key="7">
    <source>
        <dbReference type="RuleBase" id="RU362018"/>
    </source>
</evidence>
<accession>B4QGR0</accession>
<dbReference type="GO" id="GO:0005415">
    <property type="term" value="F:nucleoside:sodium symporter activity"/>
    <property type="evidence" value="ECO:0007669"/>
    <property type="project" value="TreeGrafter"/>
</dbReference>
<feature type="transmembrane region" description="Helical" evidence="7">
    <location>
        <begin position="425"/>
        <end position="452"/>
    </location>
</feature>
<dbReference type="KEGG" id="dsi:Dsimw501_GD10625"/>
<keyword evidence="3" id="KW-1003">Cell membrane</keyword>
<reference evidence="11" key="2">
    <citation type="submission" date="2008-06" db="EMBL/GenBank/DDBJ databases">
        <authorList>
            <consortium name="FlyBase"/>
        </authorList>
    </citation>
    <scope>NUCLEOTIDE SEQUENCE</scope>
    <source>
        <strain evidence="11">Mixed</strain>
        <strain evidence="12">W501</strain>
    </source>
</reference>
<feature type="transmembrane region" description="Helical" evidence="7">
    <location>
        <begin position="340"/>
        <end position="360"/>
    </location>
</feature>
<dbReference type="HOGENOM" id="CLU_016813_3_1_1"/>
<feature type="domain" description="Concentrative nucleoside transporter C-terminal" evidence="9">
    <location>
        <begin position="368"/>
        <end position="576"/>
    </location>
</feature>
<feature type="transmembrane region" description="Helical" evidence="7">
    <location>
        <begin position="97"/>
        <end position="124"/>
    </location>
</feature>
<keyword evidence="13" id="KW-1185">Reference proteome</keyword>
<dbReference type="EMBL" id="CM000362">
    <property type="protein sequence ID" value="EDX06285.1"/>
    <property type="molecule type" value="Genomic_DNA"/>
</dbReference>
<evidence type="ECO:0000256" key="2">
    <source>
        <dbReference type="ARBA" id="ARBA00009033"/>
    </source>
</evidence>
<evidence type="ECO:0000313" key="13">
    <source>
        <dbReference type="Proteomes" id="UP000000304"/>
    </source>
</evidence>
<organism evidence="11 13">
    <name type="scientific">Drosophila simulans</name>
    <name type="common">Fruit fly</name>
    <dbReference type="NCBI Taxonomy" id="7240"/>
    <lineage>
        <taxon>Eukaryota</taxon>
        <taxon>Metazoa</taxon>
        <taxon>Ecdysozoa</taxon>
        <taxon>Arthropoda</taxon>
        <taxon>Hexapoda</taxon>
        <taxon>Insecta</taxon>
        <taxon>Pterygota</taxon>
        <taxon>Neoptera</taxon>
        <taxon>Endopterygota</taxon>
        <taxon>Diptera</taxon>
        <taxon>Brachycera</taxon>
        <taxon>Muscomorpha</taxon>
        <taxon>Ephydroidea</taxon>
        <taxon>Drosophilidae</taxon>
        <taxon>Drosophila</taxon>
        <taxon>Sophophora</taxon>
    </lineage>
</organism>
<feature type="transmembrane region" description="Helical" evidence="7">
    <location>
        <begin position="59"/>
        <end position="77"/>
    </location>
</feature>
<evidence type="ECO:0000256" key="6">
    <source>
        <dbReference type="ARBA" id="ARBA00023136"/>
    </source>
</evidence>
<feature type="transmembrane region" description="Helical" evidence="7">
    <location>
        <begin position="263"/>
        <end position="285"/>
    </location>
</feature>
<dbReference type="Proteomes" id="UP000000304">
    <property type="component" value="Chromosome 2R"/>
</dbReference>
<dbReference type="EMBL" id="CM002911">
    <property type="protein sequence ID" value="KMY92417.1"/>
    <property type="molecule type" value="Genomic_DNA"/>
</dbReference>
<dbReference type="Pfam" id="PF07662">
    <property type="entry name" value="Nucleos_tra2_C"/>
    <property type="match status" value="1"/>
</dbReference>
<dbReference type="EMBL" id="CM002911">
    <property type="protein sequence ID" value="KMY92416.1"/>
    <property type="molecule type" value="Genomic_DNA"/>
</dbReference>
<keyword evidence="5 7" id="KW-1133">Transmembrane helix</keyword>
<feature type="transmembrane region" description="Helical" evidence="7">
    <location>
        <begin position="177"/>
        <end position="196"/>
    </location>
</feature>
<dbReference type="Bgee" id="FBgn0182392">
    <property type="expression patterns" value="Expressed in adult organism and 3 other cell types or tissues"/>
</dbReference>
<reference evidence="12" key="3">
    <citation type="journal article" date="2013" name="Genome Res.">
        <title>A second-generation assembly of the Drosophila simulans genome provides new insights into patterns of lineage-specific divergence.</title>
        <authorList>
            <person name="Hu T.T."/>
            <person name="Eisen M.B."/>
            <person name="Thornton K.R."/>
            <person name="Andolfatto P."/>
        </authorList>
    </citation>
    <scope>NUCLEOTIDE SEQUENCE [LARGE SCALE GENOMIC DNA]</scope>
    <source>
        <strain evidence="12">W501</strain>
    </source>
</reference>
<comment type="similarity">
    <text evidence="2 7">Belongs to the concentrative nucleoside transporter (CNT) (TC 2.A.41) family.</text>
</comment>
<feature type="transmembrane region" description="Helical" evidence="7">
    <location>
        <begin position="521"/>
        <end position="544"/>
    </location>
</feature>
<dbReference type="InterPro" id="IPR008276">
    <property type="entry name" value="C_nuclsd_transpt"/>
</dbReference>
<dbReference type="GO" id="GO:0141111">
    <property type="term" value="P:positive regulation of cGAS/STING signaling pathway"/>
    <property type="evidence" value="ECO:0007669"/>
    <property type="project" value="EnsemblMetazoa"/>
</dbReference>
<evidence type="ECO:0000256" key="3">
    <source>
        <dbReference type="ARBA" id="ARBA00022475"/>
    </source>
</evidence>
<dbReference type="Proteomes" id="UP000035880">
    <property type="component" value="Chromosome 2R"/>
</dbReference>
<dbReference type="PANTHER" id="PTHR10590:SF4">
    <property type="entry name" value="SOLUTE CARRIER FAMILY 28 MEMBER 3"/>
    <property type="match status" value="1"/>
</dbReference>
<dbReference type="InterPro" id="IPR002668">
    <property type="entry name" value="CNT_N_dom"/>
</dbReference>
<protein>
    <recommendedName>
        <fullName evidence="7">Sodium/nucleoside cotransporter</fullName>
    </recommendedName>
</protein>
<dbReference type="GO" id="GO:0140927">
    <property type="term" value="F:cyclic-di-GMP transmembrane transporter activity"/>
    <property type="evidence" value="ECO:0007669"/>
    <property type="project" value="EnsemblMetazoa"/>
</dbReference>
<feature type="transmembrane region" description="Helical" evidence="7">
    <location>
        <begin position="297"/>
        <end position="319"/>
    </location>
</feature>
<dbReference type="OrthoDB" id="6075923at2759"/>
<sequence>MSAESSKGAINNGYELDHKELDIRDSEEFKELPLDDTSDAPNKKGYFEKNPKVARLVRISIYVLLHLCVVGYFSYATYHYHDITNYECYWKDNPLCGINFCTGYGMLLLLLGFIYLGLFYYYVFKPMVGHSLHRNYIRPFSKKWHNFSRTRVVSLASIALLLALLAIFVYFECRDEPQKLVSLVAPCFFILCGYVFSTNRRAIKWRVVITGITCQFLLGIFCIRWEVGRKIFECLGNKVATFLGYATDGAEFVFGDFLVQNNVFAFAILPVIFFFSFFISILYYMGTMQWVVIKLGWILQQILGTTVCESVTAAANIFLGMSESPLLIRPYINKLTKSEIHSIMVSGFATVSGTVLAAYLSFGASAAHLITSSVMAAPATLAISKLYMPETEESLTSSDSIELEKSQDSSLLDAASSGASNAVPIVLGIIANIVAFVAFIAFLNGLVSWFGYLVGLEQIDFEWIFSKLFIPLVWAMGVPKEDCDIIAKVVATKTIINEFVAYERLGQYIENNDITARSAGIATFAICGFANPSSLGILIGSLSAMAPHRRSTITAVAFRAFVVGSIVCFVSASFAGILIQEDDERANYNRIFQKLGRKNVTQF</sequence>
<feature type="domain" description="Nucleoside transporter/FeoB GTPase Gate" evidence="10">
    <location>
        <begin position="266"/>
        <end position="364"/>
    </location>
</feature>
<feature type="transmembrane region" description="Helical" evidence="7">
    <location>
        <begin position="556"/>
        <end position="579"/>
    </location>
</feature>
<dbReference type="SMR" id="B4QGR0"/>
<dbReference type="OMA" id="IVWHTVI"/>
<gene>
    <name evidence="11" type="primary">Dsim\GD10625</name>
    <name evidence="11" type="ORF">Dsim_GD10625</name>
    <name evidence="12" type="ORF">Dsimw501_GD10625</name>
</gene>
<dbReference type="InterPro" id="IPR011657">
    <property type="entry name" value="CNT_C_dom"/>
</dbReference>
<dbReference type="InterPro" id="IPR011642">
    <property type="entry name" value="Gate_dom"/>
</dbReference>
<comment type="subcellular location">
    <subcellularLocation>
        <location evidence="1">Cell membrane</location>
        <topology evidence="1">Multi-pass membrane protein</topology>
    </subcellularLocation>
</comment>
<reference evidence="11 13" key="1">
    <citation type="journal article" date="2007" name="Nature">
        <title>Evolution of genes and genomes on the Drosophila phylogeny.</title>
        <authorList>
            <consortium name="Drosophila 12 Genomes Consortium"/>
            <person name="Clark A.G."/>
            <person name="Eisen M.B."/>
            <person name="Smith D.R."/>
            <person name="Bergman C.M."/>
            <person name="Oliver B."/>
            <person name="Markow T.A."/>
            <person name="Kaufman T.C."/>
            <person name="Kellis M."/>
            <person name="Gelbart W."/>
            <person name="Iyer V.N."/>
            <person name="Pollard D.A."/>
            <person name="Sackton T.B."/>
            <person name="Larracuente A.M."/>
            <person name="Singh N.D."/>
            <person name="Abad J.P."/>
            <person name="Abt D.N."/>
            <person name="Adryan B."/>
            <person name="Aguade M."/>
            <person name="Akashi H."/>
            <person name="Anderson W.W."/>
            <person name="Aquadro C.F."/>
            <person name="Ardell D.H."/>
            <person name="Arguello R."/>
            <person name="Artieri C.G."/>
            <person name="Barbash D.A."/>
            <person name="Barker D."/>
            <person name="Barsanti P."/>
            <person name="Batterham P."/>
            <person name="Batzoglou S."/>
            <person name="Begun D."/>
            <person name="Bhutkar A."/>
            <person name="Blanco E."/>
            <person name="Bosak S.A."/>
            <person name="Bradley R.K."/>
            <person name="Brand A.D."/>
            <person name="Brent M.R."/>
            <person name="Brooks A.N."/>
            <person name="Brown R.H."/>
            <person name="Butlin R.K."/>
            <person name="Caggese C."/>
            <person name="Calvi B.R."/>
            <person name="Bernardo de Carvalho A."/>
            <person name="Caspi A."/>
            <person name="Castrezana S."/>
            <person name="Celniker S.E."/>
            <person name="Chang J.L."/>
            <person name="Chapple C."/>
            <person name="Chatterji S."/>
            <person name="Chinwalla A."/>
            <person name="Civetta A."/>
            <person name="Clifton S.W."/>
            <person name="Comeron J.M."/>
            <person name="Costello J.C."/>
            <person name="Coyne J.A."/>
            <person name="Daub J."/>
            <person name="David R.G."/>
            <person name="Delcher A.L."/>
            <person name="Delehaunty K."/>
            <person name="Do C.B."/>
            <person name="Ebling H."/>
            <person name="Edwards K."/>
            <person name="Eickbush T."/>
            <person name="Evans J.D."/>
            <person name="Filipski A."/>
            <person name="Findeiss S."/>
            <person name="Freyhult E."/>
            <person name="Fulton L."/>
            <person name="Fulton R."/>
            <person name="Garcia A.C."/>
            <person name="Gardiner A."/>
            <person name="Garfield D.A."/>
            <person name="Garvin B.E."/>
            <person name="Gibson G."/>
            <person name="Gilbert D."/>
            <person name="Gnerre S."/>
            <person name="Godfrey J."/>
            <person name="Good R."/>
            <person name="Gotea V."/>
            <person name="Gravely B."/>
            <person name="Greenberg A.J."/>
            <person name="Griffiths-Jones S."/>
            <person name="Gross S."/>
            <person name="Guigo R."/>
            <person name="Gustafson E.A."/>
            <person name="Haerty W."/>
            <person name="Hahn M.W."/>
            <person name="Halligan D.L."/>
            <person name="Halpern A.L."/>
            <person name="Halter G.M."/>
            <person name="Han M.V."/>
            <person name="Heger A."/>
            <person name="Hillier L."/>
            <person name="Hinrichs A.S."/>
            <person name="Holmes I."/>
            <person name="Hoskins R.A."/>
            <person name="Hubisz M.J."/>
            <person name="Hultmark D."/>
            <person name="Huntley M.A."/>
            <person name="Jaffe D.B."/>
            <person name="Jagadeeshan S."/>
            <person name="Jeck W.R."/>
            <person name="Johnson J."/>
            <person name="Jones C.D."/>
            <person name="Jordan W.C."/>
            <person name="Karpen G.H."/>
            <person name="Kataoka E."/>
            <person name="Keightley P.D."/>
            <person name="Kheradpour P."/>
            <person name="Kirkness E.F."/>
            <person name="Koerich L.B."/>
            <person name="Kristiansen K."/>
            <person name="Kudrna D."/>
            <person name="Kulathinal R.J."/>
            <person name="Kumar S."/>
            <person name="Kwok R."/>
            <person name="Lander E."/>
            <person name="Langley C.H."/>
            <person name="Lapoint R."/>
            <person name="Lazzaro B.P."/>
            <person name="Lee S.J."/>
            <person name="Levesque L."/>
            <person name="Li R."/>
            <person name="Lin C.F."/>
            <person name="Lin M.F."/>
            <person name="Lindblad-Toh K."/>
            <person name="Llopart A."/>
            <person name="Long M."/>
            <person name="Low L."/>
            <person name="Lozovsky E."/>
            <person name="Lu J."/>
            <person name="Luo M."/>
            <person name="Machado C.A."/>
            <person name="Makalowski W."/>
            <person name="Marzo M."/>
            <person name="Matsuda M."/>
            <person name="Matzkin L."/>
            <person name="McAllister B."/>
            <person name="McBride C.S."/>
            <person name="McKernan B."/>
            <person name="McKernan K."/>
            <person name="Mendez-Lago M."/>
            <person name="Minx P."/>
            <person name="Mollenhauer M.U."/>
            <person name="Montooth K."/>
            <person name="Mount S.M."/>
            <person name="Mu X."/>
            <person name="Myers E."/>
            <person name="Negre B."/>
            <person name="Newfeld S."/>
            <person name="Nielsen R."/>
            <person name="Noor M.A."/>
            <person name="O'Grady P."/>
            <person name="Pachter L."/>
            <person name="Papaceit M."/>
            <person name="Parisi M.J."/>
            <person name="Parisi M."/>
            <person name="Parts L."/>
            <person name="Pedersen J.S."/>
            <person name="Pesole G."/>
            <person name="Phillippy A.M."/>
            <person name="Ponting C.P."/>
            <person name="Pop M."/>
            <person name="Porcelli D."/>
            <person name="Powell J.R."/>
            <person name="Prohaska S."/>
            <person name="Pruitt K."/>
            <person name="Puig M."/>
            <person name="Quesneville H."/>
            <person name="Ram K.R."/>
            <person name="Rand D."/>
            <person name="Rasmussen M.D."/>
            <person name="Reed L.K."/>
            <person name="Reenan R."/>
            <person name="Reily A."/>
            <person name="Remington K.A."/>
            <person name="Rieger T.T."/>
            <person name="Ritchie M.G."/>
            <person name="Robin C."/>
            <person name="Rogers Y.H."/>
            <person name="Rohde C."/>
            <person name="Rozas J."/>
            <person name="Rubenfield M.J."/>
            <person name="Ruiz A."/>
            <person name="Russo S."/>
            <person name="Salzberg S.L."/>
            <person name="Sanchez-Gracia A."/>
            <person name="Saranga D.J."/>
            <person name="Sato H."/>
            <person name="Schaeffer S.W."/>
            <person name="Schatz M.C."/>
            <person name="Schlenke T."/>
            <person name="Schwartz R."/>
            <person name="Segarra C."/>
            <person name="Singh R.S."/>
            <person name="Sirot L."/>
            <person name="Sirota M."/>
            <person name="Sisneros N.B."/>
            <person name="Smith C.D."/>
            <person name="Smith T.F."/>
            <person name="Spieth J."/>
            <person name="Stage D.E."/>
            <person name="Stark A."/>
            <person name="Stephan W."/>
            <person name="Strausberg R.L."/>
            <person name="Strempel S."/>
            <person name="Sturgill D."/>
            <person name="Sutton G."/>
            <person name="Sutton G.G."/>
            <person name="Tao W."/>
            <person name="Teichmann S."/>
            <person name="Tobari Y.N."/>
            <person name="Tomimura Y."/>
            <person name="Tsolas J.M."/>
            <person name="Valente V.L."/>
            <person name="Venter E."/>
            <person name="Venter J.C."/>
            <person name="Vicario S."/>
            <person name="Vieira F.G."/>
            <person name="Vilella A.J."/>
            <person name="Villasante A."/>
            <person name="Walenz B."/>
            <person name="Wang J."/>
            <person name="Wasserman M."/>
            <person name="Watts T."/>
            <person name="Wilson D."/>
            <person name="Wilson R.K."/>
            <person name="Wing R.A."/>
            <person name="Wolfner M.F."/>
            <person name="Wong A."/>
            <person name="Wong G.K."/>
            <person name="Wu C.I."/>
            <person name="Wu G."/>
            <person name="Yamamoto D."/>
            <person name="Yang H.P."/>
            <person name="Yang S.P."/>
            <person name="Yorke J.A."/>
            <person name="Yoshida K."/>
            <person name="Zdobnov E."/>
            <person name="Zhang P."/>
            <person name="Zhang Y."/>
            <person name="Zimin A.V."/>
            <person name="Baldwin J."/>
            <person name="Abdouelleil A."/>
            <person name="Abdulkadir J."/>
            <person name="Abebe A."/>
            <person name="Abera B."/>
            <person name="Abreu J."/>
            <person name="Acer S.C."/>
            <person name="Aftuck L."/>
            <person name="Alexander A."/>
            <person name="An P."/>
            <person name="Anderson E."/>
            <person name="Anderson S."/>
            <person name="Arachi H."/>
            <person name="Azer M."/>
            <person name="Bachantsang P."/>
            <person name="Barry A."/>
            <person name="Bayul T."/>
            <person name="Berlin A."/>
            <person name="Bessette D."/>
            <person name="Bloom T."/>
            <person name="Blye J."/>
            <person name="Boguslavskiy L."/>
            <person name="Bonnet C."/>
            <person name="Boukhgalter B."/>
            <person name="Bourzgui I."/>
            <person name="Brown A."/>
            <person name="Cahill P."/>
            <person name="Channer S."/>
            <person name="Cheshatsang Y."/>
            <person name="Chuda L."/>
            <person name="Citroen M."/>
            <person name="Collymore A."/>
            <person name="Cooke P."/>
            <person name="Costello M."/>
            <person name="D'Aco K."/>
            <person name="Daza R."/>
            <person name="De Haan G."/>
            <person name="DeGray S."/>
            <person name="DeMaso C."/>
            <person name="Dhargay N."/>
            <person name="Dooley K."/>
            <person name="Dooley E."/>
            <person name="Doricent M."/>
            <person name="Dorje P."/>
            <person name="Dorjee K."/>
            <person name="Dupes A."/>
            <person name="Elong R."/>
            <person name="Falk J."/>
            <person name="Farina A."/>
            <person name="Faro S."/>
            <person name="Ferguson D."/>
            <person name="Fisher S."/>
            <person name="Foley C.D."/>
            <person name="Franke A."/>
            <person name="Friedrich D."/>
            <person name="Gadbois L."/>
            <person name="Gearin G."/>
            <person name="Gearin C.R."/>
            <person name="Giannoukos G."/>
            <person name="Goode T."/>
            <person name="Graham J."/>
            <person name="Grandbois E."/>
            <person name="Grewal S."/>
            <person name="Gyaltsen K."/>
            <person name="Hafez N."/>
            <person name="Hagos B."/>
            <person name="Hall J."/>
            <person name="Henson C."/>
            <person name="Hollinger A."/>
            <person name="Honan T."/>
            <person name="Huard M.D."/>
            <person name="Hughes L."/>
            <person name="Hurhula B."/>
            <person name="Husby M.E."/>
            <person name="Kamat A."/>
            <person name="Kanga B."/>
            <person name="Kashin S."/>
            <person name="Khazanovich D."/>
            <person name="Kisner P."/>
            <person name="Lance K."/>
            <person name="Lara M."/>
            <person name="Lee W."/>
            <person name="Lennon N."/>
            <person name="Letendre F."/>
            <person name="LeVine R."/>
            <person name="Lipovsky A."/>
            <person name="Liu X."/>
            <person name="Liu J."/>
            <person name="Liu S."/>
            <person name="Lokyitsang T."/>
            <person name="Lokyitsang Y."/>
            <person name="Lubonja R."/>
            <person name="Lui A."/>
            <person name="MacDonald P."/>
            <person name="Magnisalis V."/>
            <person name="Maru K."/>
            <person name="Matthews C."/>
            <person name="McCusker W."/>
            <person name="McDonough S."/>
            <person name="Mehta T."/>
            <person name="Meldrim J."/>
            <person name="Meneus L."/>
            <person name="Mihai O."/>
            <person name="Mihalev A."/>
            <person name="Mihova T."/>
            <person name="Mittelman R."/>
            <person name="Mlenga V."/>
            <person name="Montmayeur A."/>
            <person name="Mulrain L."/>
            <person name="Navidi A."/>
            <person name="Naylor J."/>
            <person name="Negash T."/>
            <person name="Nguyen T."/>
            <person name="Nguyen N."/>
            <person name="Nicol R."/>
            <person name="Norbu C."/>
            <person name="Norbu N."/>
            <person name="Novod N."/>
            <person name="O'Neill B."/>
            <person name="Osman S."/>
            <person name="Markiewicz E."/>
            <person name="Oyono O.L."/>
            <person name="Patti C."/>
            <person name="Phunkhang P."/>
            <person name="Pierre F."/>
            <person name="Priest M."/>
            <person name="Raghuraman S."/>
            <person name="Rege F."/>
            <person name="Reyes R."/>
            <person name="Rise C."/>
            <person name="Rogov P."/>
            <person name="Ross K."/>
            <person name="Ryan E."/>
            <person name="Settipalli S."/>
            <person name="Shea T."/>
            <person name="Sherpa N."/>
            <person name="Shi L."/>
            <person name="Shih D."/>
            <person name="Sparrow T."/>
            <person name="Spaulding J."/>
            <person name="Stalker J."/>
            <person name="Stange-Thomann N."/>
            <person name="Stavropoulos S."/>
            <person name="Stone C."/>
            <person name="Strader C."/>
            <person name="Tesfaye S."/>
            <person name="Thomson T."/>
            <person name="Thoulutsang Y."/>
            <person name="Thoulutsang D."/>
            <person name="Topham K."/>
            <person name="Topping I."/>
            <person name="Tsamla T."/>
            <person name="Vassiliev H."/>
            <person name="Vo A."/>
            <person name="Wangchuk T."/>
            <person name="Wangdi T."/>
            <person name="Weiand M."/>
            <person name="Wilkinson J."/>
            <person name="Wilson A."/>
            <person name="Yadav S."/>
            <person name="Young G."/>
            <person name="Yu Q."/>
            <person name="Zembek L."/>
            <person name="Zhong D."/>
            <person name="Zimmer A."/>
            <person name="Zwirko Z."/>
            <person name="Jaffe D.B."/>
            <person name="Alvarez P."/>
            <person name="Brockman W."/>
            <person name="Butler J."/>
            <person name="Chin C."/>
            <person name="Gnerre S."/>
            <person name="Grabherr M."/>
            <person name="Kleber M."/>
            <person name="Mauceli E."/>
            <person name="MacCallum I."/>
        </authorList>
    </citation>
    <scope>NUCLEOTIDE SEQUENCE [LARGE SCALE GENOMIC DNA]</scope>
    <source>
        <strain evidence="11">Mixed</strain>
        <strain evidence="13">mosaic</strain>
    </source>
</reference>
<evidence type="ECO:0000259" key="10">
    <source>
        <dbReference type="Pfam" id="PF07670"/>
    </source>
</evidence>
<feature type="domain" description="Concentrative nucleoside transporter N-terminal" evidence="8">
    <location>
        <begin position="187"/>
        <end position="256"/>
    </location>
</feature>
<keyword evidence="7" id="KW-0813">Transport</keyword>
<dbReference type="STRING" id="7240.B4QGR0"/>